<proteinExistence type="predicted"/>
<feature type="non-terminal residue" evidence="2">
    <location>
        <position position="210"/>
    </location>
</feature>
<dbReference type="OrthoDB" id="3245714at2759"/>
<name>A0A9W8MFV6_9AGAR</name>
<feature type="compositionally biased region" description="Basic and acidic residues" evidence="1">
    <location>
        <begin position="43"/>
        <end position="57"/>
    </location>
</feature>
<reference evidence="2" key="1">
    <citation type="submission" date="2022-06" db="EMBL/GenBank/DDBJ databases">
        <title>Genome Sequence of Candolleomyces eurysporus.</title>
        <authorList>
            <person name="Buettner E."/>
        </authorList>
    </citation>
    <scope>NUCLEOTIDE SEQUENCE</scope>
    <source>
        <strain evidence="2">VTCC 930004</strain>
    </source>
</reference>
<accession>A0A9W8MFV6</accession>
<feature type="region of interest" description="Disordered" evidence="1">
    <location>
        <begin position="18"/>
        <end position="74"/>
    </location>
</feature>
<evidence type="ECO:0000256" key="1">
    <source>
        <dbReference type="SAM" id="MobiDB-lite"/>
    </source>
</evidence>
<evidence type="ECO:0000313" key="2">
    <source>
        <dbReference type="EMBL" id="KAJ2930440.1"/>
    </source>
</evidence>
<dbReference type="Proteomes" id="UP001140091">
    <property type="component" value="Unassembled WGS sequence"/>
</dbReference>
<protein>
    <submittedName>
        <fullName evidence="2">Uncharacterized protein</fullName>
    </submittedName>
</protein>
<feature type="region of interest" description="Disordered" evidence="1">
    <location>
        <begin position="131"/>
        <end position="151"/>
    </location>
</feature>
<evidence type="ECO:0000313" key="3">
    <source>
        <dbReference type="Proteomes" id="UP001140091"/>
    </source>
</evidence>
<comment type="caution">
    <text evidence="2">The sequence shown here is derived from an EMBL/GenBank/DDBJ whole genome shotgun (WGS) entry which is preliminary data.</text>
</comment>
<keyword evidence="3" id="KW-1185">Reference proteome</keyword>
<organism evidence="2 3">
    <name type="scientific">Candolleomyces eurysporus</name>
    <dbReference type="NCBI Taxonomy" id="2828524"/>
    <lineage>
        <taxon>Eukaryota</taxon>
        <taxon>Fungi</taxon>
        <taxon>Dikarya</taxon>
        <taxon>Basidiomycota</taxon>
        <taxon>Agaricomycotina</taxon>
        <taxon>Agaricomycetes</taxon>
        <taxon>Agaricomycetidae</taxon>
        <taxon>Agaricales</taxon>
        <taxon>Agaricineae</taxon>
        <taxon>Psathyrellaceae</taxon>
        <taxon>Candolleomyces</taxon>
    </lineage>
</organism>
<dbReference type="AlphaFoldDB" id="A0A9W8MFV6"/>
<gene>
    <name evidence="2" type="ORF">H1R20_g6653</name>
</gene>
<dbReference type="EMBL" id="JANBPK010000841">
    <property type="protein sequence ID" value="KAJ2930440.1"/>
    <property type="molecule type" value="Genomic_DNA"/>
</dbReference>
<sequence length="210" mass="22852">MPASKMISLAVDTDMAQDAENALMKEEWEQPTSPGPLSPVLYLKEDKDTLAYEHDRQNGSGSPRRASHGQPVPERNIKAGEEDKELASEYFQVGNVQVQRRKNSVVCSGPGFTEVKLAELVVLAAAPDENGDQAKGATKKKRTRVGKGGLDGEYEVVPHLRSVIVLEDQHAPEMDLDDWECVEDESSDDGAEKKKTTYATVAAAAAVETN</sequence>